<sequence length="390" mass="42726">MGKITSSISSYEGKPIRCKAAICRKAGEALVIEEIYVDPPQAYEVRIKILCTSLCHTDLSFLKLDDGPHVRFPRILGHEAVGVVESIGEHVDAFKEGDVVLPVFHPHCEECRDCKSSKSNWCTRFAEDFLSNTRRYGMTSRFKDSSGENIHHFLFVSSFSEYTVVDIAHLVKISQEIPVDKATLLSCGVSTGIGAAWKVADLEEGSTIAVFGLGAVGLAVAEGARVRGAAKIIGVDINPDKFELGRKFGITDFVNPSLCGEKKISEVVKEMTEGGVDYSFVCVGLNSSISEAFISTRTGIGKTVVLGIDKYLAPASLDSFDIFRGKSVCGGLFGGLKPKLDIPILVDHYLKKELNLDSFITHELKFEEINEAFDLLEQGKSLRCILWMDK</sequence>
<keyword evidence="5 11" id="KW-0479">Metal-binding</keyword>
<evidence type="ECO:0000313" key="14">
    <source>
        <dbReference type="EMBL" id="VVB12129.1"/>
    </source>
</evidence>
<dbReference type="Gene3D" id="3.40.50.720">
    <property type="entry name" value="NAD(P)-binding Rossmann-like Domain"/>
    <property type="match status" value="1"/>
</dbReference>
<dbReference type="PANTHER" id="PTHR43880:SF28">
    <property type="entry name" value="ALCOHOL DEHYDROGENASE-LIKE 1-RELATED"/>
    <property type="match status" value="1"/>
</dbReference>
<evidence type="ECO:0000256" key="11">
    <source>
        <dbReference type="RuleBase" id="RU361277"/>
    </source>
</evidence>
<comment type="subunit">
    <text evidence="3">Homodimer.</text>
</comment>
<dbReference type="InterPro" id="IPR036291">
    <property type="entry name" value="NAD(P)-bd_dom_sf"/>
</dbReference>
<dbReference type="SUPFAM" id="SSF50129">
    <property type="entry name" value="GroES-like"/>
    <property type="match status" value="2"/>
</dbReference>
<dbReference type="OrthoDB" id="417550at2759"/>
<dbReference type="GO" id="GO:0008270">
    <property type="term" value="F:zinc ion binding"/>
    <property type="evidence" value="ECO:0007669"/>
    <property type="project" value="InterPro"/>
</dbReference>
<proteinExistence type="inferred from homology"/>
<dbReference type="CDD" id="cd08301">
    <property type="entry name" value="alcohol_DH_plants"/>
    <property type="match status" value="1"/>
</dbReference>
<keyword evidence="15" id="KW-1185">Reference proteome</keyword>
<evidence type="ECO:0000313" key="15">
    <source>
        <dbReference type="Proteomes" id="UP000489600"/>
    </source>
</evidence>
<protein>
    <recommendedName>
        <fullName evidence="4">alcohol dehydrogenase</fullName>
        <ecNumber evidence="4">1.1.1.1</ecNumber>
    </recommendedName>
</protein>
<dbReference type="AlphaFoldDB" id="A0A565CER5"/>
<dbReference type="EMBL" id="CABITT030000007">
    <property type="protein sequence ID" value="VVB12129.1"/>
    <property type="molecule type" value="Genomic_DNA"/>
</dbReference>
<evidence type="ECO:0000256" key="1">
    <source>
        <dbReference type="ARBA" id="ARBA00001947"/>
    </source>
</evidence>
<comment type="similarity">
    <text evidence="2">Belongs to the zinc-containing alcohol dehydrogenase family. Class-III subfamily.</text>
</comment>
<keyword evidence="7" id="KW-0560">Oxidoreductase</keyword>
<dbReference type="GO" id="GO:0051903">
    <property type="term" value="F:S-(hydroxymethyl)glutathione dehydrogenase [NAD(P)+] activity"/>
    <property type="evidence" value="ECO:0007669"/>
    <property type="project" value="TreeGrafter"/>
</dbReference>
<dbReference type="InterPro" id="IPR013149">
    <property type="entry name" value="ADH-like_C"/>
</dbReference>
<evidence type="ECO:0000259" key="12">
    <source>
        <dbReference type="Pfam" id="PF00107"/>
    </source>
</evidence>
<comment type="catalytic activity">
    <reaction evidence="10">
        <text>a primary alcohol + NAD(+) = an aldehyde + NADH + H(+)</text>
        <dbReference type="Rhea" id="RHEA:10736"/>
        <dbReference type="ChEBI" id="CHEBI:15378"/>
        <dbReference type="ChEBI" id="CHEBI:15734"/>
        <dbReference type="ChEBI" id="CHEBI:17478"/>
        <dbReference type="ChEBI" id="CHEBI:57540"/>
        <dbReference type="ChEBI" id="CHEBI:57945"/>
        <dbReference type="EC" id="1.1.1.1"/>
    </reaction>
</comment>
<dbReference type="Pfam" id="PF08240">
    <property type="entry name" value="ADH_N"/>
    <property type="match status" value="1"/>
</dbReference>
<feature type="domain" description="Alcohol dehydrogenase-like C-terminal" evidence="12">
    <location>
        <begin position="215"/>
        <end position="335"/>
    </location>
</feature>
<dbReference type="SUPFAM" id="SSF51735">
    <property type="entry name" value="NAD(P)-binding Rossmann-fold domains"/>
    <property type="match status" value="1"/>
</dbReference>
<dbReference type="Pfam" id="PF00107">
    <property type="entry name" value="ADH_zinc_N"/>
    <property type="match status" value="1"/>
</dbReference>
<organism evidence="14 15">
    <name type="scientific">Arabis nemorensis</name>
    <dbReference type="NCBI Taxonomy" id="586526"/>
    <lineage>
        <taxon>Eukaryota</taxon>
        <taxon>Viridiplantae</taxon>
        <taxon>Streptophyta</taxon>
        <taxon>Embryophyta</taxon>
        <taxon>Tracheophyta</taxon>
        <taxon>Spermatophyta</taxon>
        <taxon>Magnoliopsida</taxon>
        <taxon>eudicotyledons</taxon>
        <taxon>Gunneridae</taxon>
        <taxon>Pentapetalae</taxon>
        <taxon>rosids</taxon>
        <taxon>malvids</taxon>
        <taxon>Brassicales</taxon>
        <taxon>Brassicaceae</taxon>
        <taxon>Arabideae</taxon>
        <taxon>Arabis</taxon>
    </lineage>
</organism>
<evidence type="ECO:0000259" key="13">
    <source>
        <dbReference type="Pfam" id="PF08240"/>
    </source>
</evidence>
<evidence type="ECO:0000256" key="10">
    <source>
        <dbReference type="ARBA" id="ARBA00049243"/>
    </source>
</evidence>
<dbReference type="FunFam" id="3.90.180.10:FF:000007">
    <property type="entry name" value="Alcohol dehydrogenase 6"/>
    <property type="match status" value="1"/>
</dbReference>
<accession>A0A565CER5</accession>
<dbReference type="InterPro" id="IPR011032">
    <property type="entry name" value="GroES-like_sf"/>
</dbReference>
<evidence type="ECO:0000256" key="4">
    <source>
        <dbReference type="ARBA" id="ARBA00013190"/>
    </source>
</evidence>
<reference evidence="14" key="1">
    <citation type="submission" date="2019-07" db="EMBL/GenBank/DDBJ databases">
        <authorList>
            <person name="Dittberner H."/>
        </authorList>
    </citation>
    <scope>NUCLEOTIDE SEQUENCE [LARGE SCALE GENOMIC DNA]</scope>
</reference>
<dbReference type="EC" id="1.1.1.1" evidence="4"/>
<comment type="catalytic activity">
    <reaction evidence="9">
        <text>a secondary alcohol + NAD(+) = a ketone + NADH + H(+)</text>
        <dbReference type="Rhea" id="RHEA:10740"/>
        <dbReference type="ChEBI" id="CHEBI:15378"/>
        <dbReference type="ChEBI" id="CHEBI:17087"/>
        <dbReference type="ChEBI" id="CHEBI:35681"/>
        <dbReference type="ChEBI" id="CHEBI:57540"/>
        <dbReference type="ChEBI" id="CHEBI:57945"/>
        <dbReference type="EC" id="1.1.1.1"/>
    </reaction>
</comment>
<dbReference type="InterPro" id="IPR002328">
    <property type="entry name" value="ADH_Zn_CS"/>
</dbReference>
<evidence type="ECO:0000256" key="3">
    <source>
        <dbReference type="ARBA" id="ARBA00011738"/>
    </source>
</evidence>
<comment type="caution">
    <text evidence="14">The sequence shown here is derived from an EMBL/GenBank/DDBJ whole genome shotgun (WGS) entry which is preliminary data.</text>
</comment>
<evidence type="ECO:0000256" key="5">
    <source>
        <dbReference type="ARBA" id="ARBA00022723"/>
    </source>
</evidence>
<dbReference type="Gene3D" id="3.90.180.10">
    <property type="entry name" value="Medium-chain alcohol dehydrogenases, catalytic domain"/>
    <property type="match status" value="1"/>
</dbReference>
<evidence type="ECO:0000256" key="2">
    <source>
        <dbReference type="ARBA" id="ARBA00010902"/>
    </source>
</evidence>
<dbReference type="Proteomes" id="UP000489600">
    <property type="component" value="Unassembled WGS sequence"/>
</dbReference>
<dbReference type="FunFam" id="3.40.50.720:FF:000003">
    <property type="entry name" value="S-(hydroxymethyl)glutathione dehydrogenase"/>
    <property type="match status" value="1"/>
</dbReference>
<dbReference type="InterPro" id="IPR013154">
    <property type="entry name" value="ADH-like_N"/>
</dbReference>
<dbReference type="PROSITE" id="PS00059">
    <property type="entry name" value="ADH_ZINC"/>
    <property type="match status" value="1"/>
</dbReference>
<keyword evidence="8" id="KW-0520">NAD</keyword>
<dbReference type="PANTHER" id="PTHR43880">
    <property type="entry name" value="ALCOHOL DEHYDROGENASE"/>
    <property type="match status" value="1"/>
</dbReference>
<name>A0A565CER5_9BRAS</name>
<evidence type="ECO:0000256" key="6">
    <source>
        <dbReference type="ARBA" id="ARBA00022833"/>
    </source>
</evidence>
<gene>
    <name evidence="14" type="ORF">ANE_LOCUS22573</name>
</gene>
<evidence type="ECO:0000256" key="8">
    <source>
        <dbReference type="ARBA" id="ARBA00023027"/>
    </source>
</evidence>
<feature type="domain" description="Alcohol dehydrogenase-like N-terminal" evidence="13">
    <location>
        <begin position="43"/>
        <end position="174"/>
    </location>
</feature>
<dbReference type="GO" id="GO:0005829">
    <property type="term" value="C:cytosol"/>
    <property type="evidence" value="ECO:0007669"/>
    <property type="project" value="TreeGrafter"/>
</dbReference>
<dbReference type="GO" id="GO:0004022">
    <property type="term" value="F:alcohol dehydrogenase (NAD+) activity"/>
    <property type="evidence" value="ECO:0007669"/>
    <property type="project" value="UniProtKB-EC"/>
</dbReference>
<keyword evidence="6 11" id="KW-0862">Zinc</keyword>
<evidence type="ECO:0000256" key="7">
    <source>
        <dbReference type="ARBA" id="ARBA00023002"/>
    </source>
</evidence>
<evidence type="ECO:0000256" key="9">
    <source>
        <dbReference type="ARBA" id="ARBA00049164"/>
    </source>
</evidence>
<comment type="cofactor">
    <cofactor evidence="1 11">
        <name>Zn(2+)</name>
        <dbReference type="ChEBI" id="CHEBI:29105"/>
    </cofactor>
</comment>
<dbReference type="GO" id="GO:0046294">
    <property type="term" value="P:formaldehyde catabolic process"/>
    <property type="evidence" value="ECO:0007669"/>
    <property type="project" value="TreeGrafter"/>
</dbReference>